<keyword evidence="3 6" id="KW-0812">Transmembrane</keyword>
<keyword evidence="8" id="KW-1185">Reference proteome</keyword>
<gene>
    <name evidence="7" type="ORF">GCM10017161_09200</name>
</gene>
<reference evidence="7" key="1">
    <citation type="journal article" date="2014" name="Int. J. Syst. Evol. Microbiol.">
        <title>Complete genome sequence of Corynebacterium casei LMG S-19264T (=DSM 44701T), isolated from a smear-ripened cheese.</title>
        <authorList>
            <consortium name="US DOE Joint Genome Institute (JGI-PGF)"/>
            <person name="Walter F."/>
            <person name="Albersmeier A."/>
            <person name="Kalinowski J."/>
            <person name="Ruckert C."/>
        </authorList>
    </citation>
    <scope>NUCLEOTIDE SEQUENCE</scope>
    <source>
        <strain evidence="7">KCTC 42731</strain>
    </source>
</reference>
<reference evidence="7" key="2">
    <citation type="submission" date="2020-09" db="EMBL/GenBank/DDBJ databases">
        <authorList>
            <person name="Sun Q."/>
            <person name="Kim S."/>
        </authorList>
    </citation>
    <scope>NUCLEOTIDE SEQUENCE</scope>
    <source>
        <strain evidence="7">KCTC 42731</strain>
    </source>
</reference>
<keyword evidence="2" id="KW-1003">Cell membrane</keyword>
<dbReference type="RefSeq" id="WP_189767742.1">
    <property type="nucleotide sequence ID" value="NZ_BNCK01000002.1"/>
</dbReference>
<evidence type="ECO:0000256" key="1">
    <source>
        <dbReference type="ARBA" id="ARBA00004651"/>
    </source>
</evidence>
<dbReference type="EMBL" id="BNCK01000002">
    <property type="protein sequence ID" value="GHF83993.1"/>
    <property type="molecule type" value="Genomic_DNA"/>
</dbReference>
<dbReference type="Proteomes" id="UP000623842">
    <property type="component" value="Unassembled WGS sequence"/>
</dbReference>
<evidence type="ECO:0000256" key="2">
    <source>
        <dbReference type="ARBA" id="ARBA00022475"/>
    </source>
</evidence>
<comment type="caution">
    <text evidence="7">The sequence shown here is derived from an EMBL/GenBank/DDBJ whole genome shotgun (WGS) entry which is preliminary data.</text>
</comment>
<evidence type="ECO:0000313" key="8">
    <source>
        <dbReference type="Proteomes" id="UP000623842"/>
    </source>
</evidence>
<dbReference type="GO" id="GO:0016787">
    <property type="term" value="F:hydrolase activity"/>
    <property type="evidence" value="ECO:0007669"/>
    <property type="project" value="UniProtKB-KW"/>
</dbReference>
<protein>
    <submittedName>
        <fullName evidence="7">Murein hydrolase transporter LrgA</fullName>
    </submittedName>
</protein>
<evidence type="ECO:0000256" key="6">
    <source>
        <dbReference type="SAM" id="Phobius"/>
    </source>
</evidence>
<sequence length="123" mass="13772">MKVEQLNSLKALYSFSALLICLAIGYLVHYIVGGLPPALYGLVVLTLSLKHRLIRADFLEQTIQWIFRHMGVCFVPAGVGIIEHYELVARYGVTMVLITFVTTMILLTLVGLWVNISEKRPAP</sequence>
<evidence type="ECO:0000256" key="4">
    <source>
        <dbReference type="ARBA" id="ARBA00022989"/>
    </source>
</evidence>
<dbReference type="Pfam" id="PF03788">
    <property type="entry name" value="LrgA"/>
    <property type="match status" value="1"/>
</dbReference>
<dbReference type="InterPro" id="IPR005538">
    <property type="entry name" value="LrgA/CidA"/>
</dbReference>
<proteinExistence type="predicted"/>
<dbReference type="AlphaFoldDB" id="A0A919EIH2"/>
<keyword evidence="4 6" id="KW-1133">Transmembrane helix</keyword>
<comment type="subcellular location">
    <subcellularLocation>
        <location evidence="1">Cell membrane</location>
        <topology evidence="1">Multi-pass membrane protein</topology>
    </subcellularLocation>
</comment>
<organism evidence="7 8">
    <name type="scientific">Thalassotalea marina</name>
    <dbReference type="NCBI Taxonomy" id="1673741"/>
    <lineage>
        <taxon>Bacteria</taxon>
        <taxon>Pseudomonadati</taxon>
        <taxon>Pseudomonadota</taxon>
        <taxon>Gammaproteobacteria</taxon>
        <taxon>Alteromonadales</taxon>
        <taxon>Colwelliaceae</taxon>
        <taxon>Thalassotalea</taxon>
    </lineage>
</organism>
<feature type="transmembrane region" description="Helical" evidence="6">
    <location>
        <begin position="91"/>
        <end position="114"/>
    </location>
</feature>
<keyword evidence="7" id="KW-0378">Hydrolase</keyword>
<evidence type="ECO:0000256" key="5">
    <source>
        <dbReference type="ARBA" id="ARBA00023136"/>
    </source>
</evidence>
<evidence type="ECO:0000256" key="3">
    <source>
        <dbReference type="ARBA" id="ARBA00022692"/>
    </source>
</evidence>
<feature type="transmembrane region" description="Helical" evidence="6">
    <location>
        <begin position="66"/>
        <end position="85"/>
    </location>
</feature>
<dbReference type="PANTHER" id="PTHR33931:SF2">
    <property type="entry name" value="HOLIN-LIKE PROTEIN CIDA"/>
    <property type="match status" value="1"/>
</dbReference>
<keyword evidence="5 6" id="KW-0472">Membrane</keyword>
<dbReference type="PANTHER" id="PTHR33931">
    <property type="entry name" value="HOLIN-LIKE PROTEIN CIDA-RELATED"/>
    <property type="match status" value="1"/>
</dbReference>
<accession>A0A919EIH2</accession>
<dbReference type="GO" id="GO:0005886">
    <property type="term" value="C:plasma membrane"/>
    <property type="evidence" value="ECO:0007669"/>
    <property type="project" value="UniProtKB-SubCell"/>
</dbReference>
<evidence type="ECO:0000313" key="7">
    <source>
        <dbReference type="EMBL" id="GHF83993.1"/>
    </source>
</evidence>
<name>A0A919EIH2_9GAMM</name>
<feature type="transmembrane region" description="Helical" evidence="6">
    <location>
        <begin position="12"/>
        <end position="32"/>
    </location>
</feature>